<proteinExistence type="predicted"/>
<organism evidence="2 3">
    <name type="scientific">Aeromicrobium alkaliterrae</name>
    <dbReference type="NCBI Taxonomy" id="302168"/>
    <lineage>
        <taxon>Bacteria</taxon>
        <taxon>Bacillati</taxon>
        <taxon>Actinomycetota</taxon>
        <taxon>Actinomycetes</taxon>
        <taxon>Propionibacteriales</taxon>
        <taxon>Nocardioidaceae</taxon>
        <taxon>Aeromicrobium</taxon>
    </lineage>
</organism>
<dbReference type="RefSeq" id="WP_344199287.1">
    <property type="nucleotide sequence ID" value="NZ_BAAAME010000002.1"/>
</dbReference>
<keyword evidence="1" id="KW-0472">Membrane</keyword>
<feature type="transmembrane region" description="Helical" evidence="1">
    <location>
        <begin position="81"/>
        <end position="98"/>
    </location>
</feature>
<dbReference type="EMBL" id="BAAAME010000002">
    <property type="protein sequence ID" value="GAA1734924.1"/>
    <property type="molecule type" value="Genomic_DNA"/>
</dbReference>
<feature type="transmembrane region" description="Helical" evidence="1">
    <location>
        <begin position="54"/>
        <end position="74"/>
    </location>
</feature>
<keyword evidence="3" id="KW-1185">Reference proteome</keyword>
<comment type="caution">
    <text evidence="2">The sequence shown here is derived from an EMBL/GenBank/DDBJ whole genome shotgun (WGS) entry which is preliminary data.</text>
</comment>
<reference evidence="3" key="1">
    <citation type="journal article" date="2019" name="Int. J. Syst. Evol. Microbiol.">
        <title>The Global Catalogue of Microorganisms (GCM) 10K type strain sequencing project: providing services to taxonomists for standard genome sequencing and annotation.</title>
        <authorList>
            <consortium name="The Broad Institute Genomics Platform"/>
            <consortium name="The Broad Institute Genome Sequencing Center for Infectious Disease"/>
            <person name="Wu L."/>
            <person name="Ma J."/>
        </authorList>
    </citation>
    <scope>NUCLEOTIDE SEQUENCE [LARGE SCALE GENOMIC DNA]</scope>
    <source>
        <strain evidence="3">JCM 13518</strain>
    </source>
</reference>
<dbReference type="Proteomes" id="UP001501057">
    <property type="component" value="Unassembled WGS sequence"/>
</dbReference>
<evidence type="ECO:0000256" key="1">
    <source>
        <dbReference type="SAM" id="Phobius"/>
    </source>
</evidence>
<feature type="transmembrane region" description="Helical" evidence="1">
    <location>
        <begin position="110"/>
        <end position="133"/>
    </location>
</feature>
<feature type="transmembrane region" description="Helical" evidence="1">
    <location>
        <begin position="7"/>
        <end position="28"/>
    </location>
</feature>
<keyword evidence="1" id="KW-0812">Transmembrane</keyword>
<protein>
    <submittedName>
        <fullName evidence="2">Uncharacterized protein</fullName>
    </submittedName>
</protein>
<evidence type="ECO:0000313" key="3">
    <source>
        <dbReference type="Proteomes" id="UP001501057"/>
    </source>
</evidence>
<sequence>MTRTTRLYSQVYVTSALLAFVATFLPLWSSPEVQMFDSMNLWEGAVIGNTGGDVAAFGLMLALLLVTALVVSAILAESVPVVPCVAAVLSLPGVFLLLTKPYSSTPEPGLGTGGALMLALAIVVVLTAVCHVWTWTLTNDERREQVAPLPAPPVS</sequence>
<gene>
    <name evidence="2" type="ORF">GCM10009710_14370</name>
</gene>
<accession>A0ABP4VQS4</accession>
<evidence type="ECO:0000313" key="2">
    <source>
        <dbReference type="EMBL" id="GAA1734924.1"/>
    </source>
</evidence>
<name>A0ABP4VQS4_9ACTN</name>
<keyword evidence="1" id="KW-1133">Transmembrane helix</keyword>